<dbReference type="EMBL" id="ATLV01020330">
    <property type="status" value="NOT_ANNOTATED_CDS"/>
    <property type="molecule type" value="Genomic_DNA"/>
</dbReference>
<comment type="similarity">
    <text evidence="3">Belongs to the GLE1 family.</text>
</comment>
<name>A0A084W4F4_ANOSI</name>
<evidence type="ECO:0000256" key="13">
    <source>
        <dbReference type="ARBA" id="ARBA00026227"/>
    </source>
</evidence>
<keyword evidence="5" id="KW-0963">Cytoplasm</keyword>
<dbReference type="Proteomes" id="UP000030765">
    <property type="component" value="Unassembled WGS sequence"/>
</dbReference>
<comment type="function">
    <text evidence="12">Required for the export of mRNAs containing poly(A) tails from the nucleus into the cytoplasm. May be involved in the terminal step of the mRNA transport through the nuclear pore complex (NPC).</text>
</comment>
<feature type="region of interest" description="Disordered" evidence="17">
    <location>
        <begin position="337"/>
        <end position="380"/>
    </location>
</feature>
<dbReference type="PANTHER" id="PTHR12960:SF0">
    <property type="entry name" value="MRNA EXPORT FACTOR GLE1"/>
    <property type="match status" value="1"/>
</dbReference>
<gene>
    <name evidence="18" type="ORF">ZHAS_00013017</name>
</gene>
<reference evidence="19" key="2">
    <citation type="submission" date="2020-05" db="UniProtKB">
        <authorList>
            <consortium name="EnsemblMetazoa"/>
        </authorList>
    </citation>
    <scope>IDENTIFICATION</scope>
</reference>
<keyword evidence="20" id="KW-1185">Reference proteome</keyword>
<protein>
    <recommendedName>
        <fullName evidence="13">mRNA export factor GLE1</fullName>
    </recommendedName>
    <alternativeName>
        <fullName evidence="15">GLE1 RNA export mediator</fullName>
    </alternativeName>
    <alternativeName>
        <fullName evidence="14">Nucleoporin GLE1</fullName>
    </alternativeName>
</protein>
<dbReference type="GO" id="GO:0005737">
    <property type="term" value="C:cytoplasm"/>
    <property type="evidence" value="ECO:0007669"/>
    <property type="project" value="UniProtKB-SubCell"/>
</dbReference>
<evidence type="ECO:0000256" key="14">
    <source>
        <dbReference type="ARBA" id="ARBA00029983"/>
    </source>
</evidence>
<feature type="region of interest" description="Disordered" evidence="17">
    <location>
        <begin position="41"/>
        <end position="103"/>
    </location>
</feature>
<evidence type="ECO:0000256" key="12">
    <source>
        <dbReference type="ARBA" id="ARBA00024680"/>
    </source>
</evidence>
<dbReference type="STRING" id="74873.A0A084W4F4"/>
<evidence type="ECO:0000313" key="20">
    <source>
        <dbReference type="Proteomes" id="UP000030765"/>
    </source>
</evidence>
<evidence type="ECO:0000256" key="10">
    <source>
        <dbReference type="ARBA" id="ARBA00023132"/>
    </source>
</evidence>
<feature type="compositionally biased region" description="Polar residues" evidence="17">
    <location>
        <begin position="47"/>
        <end position="62"/>
    </location>
</feature>
<dbReference type="GO" id="GO:0044614">
    <property type="term" value="C:nuclear pore cytoplasmic filaments"/>
    <property type="evidence" value="ECO:0007669"/>
    <property type="project" value="TreeGrafter"/>
</dbReference>
<organism evidence="18">
    <name type="scientific">Anopheles sinensis</name>
    <name type="common">Mosquito</name>
    <dbReference type="NCBI Taxonomy" id="74873"/>
    <lineage>
        <taxon>Eukaryota</taxon>
        <taxon>Metazoa</taxon>
        <taxon>Ecdysozoa</taxon>
        <taxon>Arthropoda</taxon>
        <taxon>Hexapoda</taxon>
        <taxon>Insecta</taxon>
        <taxon>Pterygota</taxon>
        <taxon>Neoptera</taxon>
        <taxon>Endopterygota</taxon>
        <taxon>Diptera</taxon>
        <taxon>Nematocera</taxon>
        <taxon>Culicoidea</taxon>
        <taxon>Culicidae</taxon>
        <taxon>Anophelinae</taxon>
        <taxon>Anopheles</taxon>
    </lineage>
</organism>
<evidence type="ECO:0000256" key="8">
    <source>
        <dbReference type="ARBA" id="ARBA00023010"/>
    </source>
</evidence>
<feature type="coiled-coil region" evidence="16">
    <location>
        <begin position="152"/>
        <end position="236"/>
    </location>
</feature>
<evidence type="ECO:0000313" key="19">
    <source>
        <dbReference type="EnsemblMetazoa" id="ASIC013017-PA"/>
    </source>
</evidence>
<evidence type="ECO:0000256" key="15">
    <source>
        <dbReference type="ARBA" id="ARBA00030897"/>
    </source>
</evidence>
<evidence type="ECO:0000256" key="5">
    <source>
        <dbReference type="ARBA" id="ARBA00022490"/>
    </source>
</evidence>
<feature type="compositionally biased region" description="Low complexity" evidence="17">
    <location>
        <begin position="337"/>
        <end position="356"/>
    </location>
</feature>
<sequence>MDSKKEFNVEDLLTGFETLKISALRNAAKLSPLIKECTLGPGCVDLSQKTRTQPGTGVTAETTADAERAKENDLNGSNEGTPPRSGRSVKTVEKKTPTTSPFAGCIQSESTSCAAVTSKLHQEELERQRQASVQKVLAERQSKIQLADKQREAQLRQSLQEAKLAVARKMQESEQRILNAVREQEQMAQEAGTRRLAEIEQENRRQSDIQAQLKRRQEELKRKAQLIDAIRQHNAQFRTGTETFTKALTAIGVQHASKFNNQKKSIRSLQKDFEQLLQTINANHEVTQPEIDQAAEYCKQLDQVNVEVSEIILQIEASQKQQQEQLQQQQLEQQQKQEQAAQEAATQQPETAAKAPDSADGAVSAPVPLPSTLPAADDSEPIFWPVSPECLQFYNEIKSFYEQHQAAVKQLMDDPSMKTYRFNCQKAINVPVNAISAVSREHLIDKYERLAALLSGQNVKVGDATVSINGHPLGRTYCTMLMAKKFVGQGDQSISSNASAAFPIATVIVGLWQQFPDFGRFFLAYLHRECPYLVPYYLPQHEGQSQEDYLKSLGYRFAEGGQMEKQDQYLKRMAGLARLYAAVIVTIPRIDPSKPHPHGLENGWRWLTNILNRYPKADICATLIVEFLQTTGAFLSMTYRSQFTKLIQLLQGDYLSALSRIDQGGPKARLEGLIAQVVRDGKFDTPEGMLSLQFM</sequence>
<keyword evidence="11" id="KW-0539">Nucleus</keyword>
<evidence type="ECO:0000256" key="16">
    <source>
        <dbReference type="SAM" id="Coils"/>
    </source>
</evidence>
<evidence type="ECO:0000313" key="18">
    <source>
        <dbReference type="EMBL" id="KFB45098.1"/>
    </source>
</evidence>
<dbReference type="Pfam" id="PF07817">
    <property type="entry name" value="GLE1"/>
    <property type="match status" value="1"/>
</dbReference>
<keyword evidence="6" id="KW-0509">mRNA transport</keyword>
<proteinExistence type="inferred from homology"/>
<dbReference type="GO" id="GO:0016973">
    <property type="term" value="P:poly(A)+ mRNA export from nucleus"/>
    <property type="evidence" value="ECO:0007669"/>
    <property type="project" value="InterPro"/>
</dbReference>
<evidence type="ECO:0000256" key="1">
    <source>
        <dbReference type="ARBA" id="ARBA00004496"/>
    </source>
</evidence>
<dbReference type="GO" id="GO:0000822">
    <property type="term" value="F:inositol hexakisphosphate binding"/>
    <property type="evidence" value="ECO:0007669"/>
    <property type="project" value="TreeGrafter"/>
</dbReference>
<comment type="subcellular location">
    <subcellularLocation>
        <location evidence="1">Cytoplasm</location>
    </subcellularLocation>
    <subcellularLocation>
        <location evidence="2">Nucleus</location>
        <location evidence="2">Nuclear pore complex</location>
    </subcellularLocation>
</comment>
<dbReference type="GO" id="GO:0005543">
    <property type="term" value="F:phospholipid binding"/>
    <property type="evidence" value="ECO:0007669"/>
    <property type="project" value="TreeGrafter"/>
</dbReference>
<dbReference type="GO" id="GO:0031369">
    <property type="term" value="F:translation initiation factor binding"/>
    <property type="evidence" value="ECO:0007669"/>
    <property type="project" value="TreeGrafter"/>
</dbReference>
<dbReference type="GO" id="GO:0015031">
    <property type="term" value="P:protein transport"/>
    <property type="evidence" value="ECO:0007669"/>
    <property type="project" value="UniProtKB-KW"/>
</dbReference>
<evidence type="ECO:0000256" key="3">
    <source>
        <dbReference type="ARBA" id="ARBA00011056"/>
    </source>
</evidence>
<dbReference type="InterPro" id="IPR012476">
    <property type="entry name" value="GLE1"/>
</dbReference>
<keyword evidence="7" id="KW-0653">Protein transport</keyword>
<dbReference type="VEuPathDB" id="VectorBase:ASIC013017"/>
<dbReference type="EMBL" id="KE525298">
    <property type="protein sequence ID" value="KFB45098.1"/>
    <property type="molecule type" value="Genomic_DNA"/>
</dbReference>
<dbReference type="FunFam" id="1.25.40.510:FF:000001">
    <property type="entry name" value="Nucleoporin GLE1 isoform 1"/>
    <property type="match status" value="1"/>
</dbReference>
<evidence type="ECO:0000256" key="4">
    <source>
        <dbReference type="ARBA" id="ARBA00022448"/>
    </source>
</evidence>
<dbReference type="PANTHER" id="PTHR12960">
    <property type="entry name" value="GLE-1-RELATED"/>
    <property type="match status" value="1"/>
</dbReference>
<evidence type="ECO:0000256" key="9">
    <source>
        <dbReference type="ARBA" id="ARBA00023054"/>
    </source>
</evidence>
<accession>A0A084W4F4</accession>
<dbReference type="OrthoDB" id="420884at2759"/>
<evidence type="ECO:0000256" key="2">
    <source>
        <dbReference type="ARBA" id="ARBA00004567"/>
    </source>
</evidence>
<reference evidence="18 20" key="1">
    <citation type="journal article" date="2014" name="BMC Genomics">
        <title>Genome sequence of Anopheles sinensis provides insight into genetics basis of mosquito competence for malaria parasites.</title>
        <authorList>
            <person name="Zhou D."/>
            <person name="Zhang D."/>
            <person name="Ding G."/>
            <person name="Shi L."/>
            <person name="Hou Q."/>
            <person name="Ye Y."/>
            <person name="Xu Y."/>
            <person name="Zhou H."/>
            <person name="Xiong C."/>
            <person name="Li S."/>
            <person name="Yu J."/>
            <person name="Hong S."/>
            <person name="Yu X."/>
            <person name="Zou P."/>
            <person name="Chen C."/>
            <person name="Chang X."/>
            <person name="Wang W."/>
            <person name="Lv Y."/>
            <person name="Sun Y."/>
            <person name="Ma L."/>
            <person name="Shen B."/>
            <person name="Zhu C."/>
        </authorList>
    </citation>
    <scope>NUCLEOTIDE SEQUENCE [LARGE SCALE GENOMIC DNA]</scope>
</reference>
<dbReference type="OMA" id="ELLMAHF"/>
<dbReference type="VEuPathDB" id="VectorBase:ASIS011741"/>
<evidence type="ECO:0000256" key="17">
    <source>
        <dbReference type="SAM" id="MobiDB-lite"/>
    </source>
</evidence>
<dbReference type="AlphaFoldDB" id="A0A084W4F4"/>
<dbReference type="Gene3D" id="1.25.40.510">
    <property type="entry name" value="GLE1-like"/>
    <property type="match status" value="1"/>
</dbReference>
<evidence type="ECO:0000256" key="11">
    <source>
        <dbReference type="ARBA" id="ARBA00023242"/>
    </source>
</evidence>
<keyword evidence="8" id="KW-0811">Translocation</keyword>
<keyword evidence="9 16" id="KW-0175">Coiled coil</keyword>
<dbReference type="EnsemblMetazoa" id="ASIC013017-RA">
    <property type="protein sequence ID" value="ASIC013017-PA"/>
    <property type="gene ID" value="ASIC013017"/>
</dbReference>
<evidence type="ECO:0000256" key="6">
    <source>
        <dbReference type="ARBA" id="ARBA00022816"/>
    </source>
</evidence>
<keyword evidence="4" id="KW-0813">Transport</keyword>
<evidence type="ECO:0000256" key="7">
    <source>
        <dbReference type="ARBA" id="ARBA00022927"/>
    </source>
</evidence>
<dbReference type="InterPro" id="IPR038506">
    <property type="entry name" value="GLE1-like_sf"/>
</dbReference>
<keyword evidence="10" id="KW-0906">Nuclear pore complex</keyword>